<dbReference type="EMBL" id="PVBQ01000001">
    <property type="protein sequence ID" value="PRD49450.1"/>
    <property type="molecule type" value="Genomic_DNA"/>
</dbReference>
<dbReference type="AlphaFoldDB" id="A0A2S9J9K4"/>
<name>A0A2S9J9K4_9SPHI</name>
<proteinExistence type="predicted"/>
<dbReference type="InterPro" id="IPR008792">
    <property type="entry name" value="PQQD"/>
</dbReference>
<organism evidence="1 2">
    <name type="scientific">Sphingobacterium haloxyli</name>
    <dbReference type="NCBI Taxonomy" id="2100533"/>
    <lineage>
        <taxon>Bacteria</taxon>
        <taxon>Pseudomonadati</taxon>
        <taxon>Bacteroidota</taxon>
        <taxon>Sphingobacteriia</taxon>
        <taxon>Sphingobacteriales</taxon>
        <taxon>Sphingobacteriaceae</taxon>
        <taxon>Sphingobacterium</taxon>
    </lineage>
</organism>
<evidence type="ECO:0000313" key="1">
    <source>
        <dbReference type="EMBL" id="PRD49450.1"/>
    </source>
</evidence>
<sequence length="89" mass="10142">MKLRQDLVLRKVGDDYIMVDPSQGMVDLSKVHTLNETAAWLWEQLVDKEVNAAYIAELLCERYEVSQEKAAQDAESLIQEFEKAGLLEA</sequence>
<dbReference type="Pfam" id="PF05402">
    <property type="entry name" value="PqqD"/>
    <property type="match status" value="1"/>
</dbReference>
<accession>A0A2S9J9K4</accession>
<dbReference type="Gene3D" id="1.10.10.1150">
    <property type="entry name" value="Coenzyme PQQ synthesis protein D (PqqD)"/>
    <property type="match status" value="1"/>
</dbReference>
<protein>
    <submittedName>
        <fullName evidence="1">PqqD family protein</fullName>
    </submittedName>
</protein>
<dbReference type="Proteomes" id="UP000239711">
    <property type="component" value="Unassembled WGS sequence"/>
</dbReference>
<reference evidence="1 2" key="1">
    <citation type="submission" date="2018-02" db="EMBL/GenBank/DDBJ databases">
        <title>The draft genome of Sphingobacterium sp. 5JN-11.</title>
        <authorList>
            <person name="Liu L."/>
            <person name="Li L."/>
            <person name="Liang L."/>
            <person name="Zhang X."/>
            <person name="Wang T."/>
        </authorList>
    </citation>
    <scope>NUCLEOTIDE SEQUENCE [LARGE SCALE GENOMIC DNA]</scope>
    <source>
        <strain evidence="1 2">5JN-11</strain>
    </source>
</reference>
<comment type="caution">
    <text evidence="1">The sequence shown here is derived from an EMBL/GenBank/DDBJ whole genome shotgun (WGS) entry which is preliminary data.</text>
</comment>
<dbReference type="InterPro" id="IPR041881">
    <property type="entry name" value="PqqD_sf"/>
</dbReference>
<keyword evidence="2" id="KW-1185">Reference proteome</keyword>
<gene>
    <name evidence="1" type="ORF">C5745_01705</name>
</gene>
<dbReference type="OrthoDB" id="9795908at2"/>
<evidence type="ECO:0000313" key="2">
    <source>
        <dbReference type="Proteomes" id="UP000239711"/>
    </source>
</evidence>